<evidence type="ECO:0000313" key="4">
    <source>
        <dbReference type="Proteomes" id="UP000092993"/>
    </source>
</evidence>
<protein>
    <submittedName>
        <fullName evidence="3">Histidine triad nucleotide-binding protein 3</fullName>
    </submittedName>
</protein>
<dbReference type="SUPFAM" id="SSF54197">
    <property type="entry name" value="HIT-like"/>
    <property type="match status" value="1"/>
</dbReference>
<dbReference type="AlphaFoldDB" id="A0A1C7MAH7"/>
<keyword evidence="4" id="KW-1185">Reference proteome</keyword>
<dbReference type="PANTHER" id="PTHR12486">
    <property type="entry name" value="APRATAXIN-RELATED"/>
    <property type="match status" value="1"/>
</dbReference>
<dbReference type="OrthoDB" id="1915375at2759"/>
<feature type="non-terminal residue" evidence="3">
    <location>
        <position position="206"/>
    </location>
</feature>
<keyword evidence="2" id="KW-0378">Hydrolase</keyword>
<reference evidence="3 4" key="1">
    <citation type="submission" date="2016-03" db="EMBL/GenBank/DDBJ databases">
        <title>Whole genome sequencing of Grifola frondosa 9006-11.</title>
        <authorList>
            <person name="Min B."/>
            <person name="Park H."/>
            <person name="Kim J.-G."/>
            <person name="Cho H."/>
            <person name="Oh Y.-L."/>
            <person name="Kong W.-S."/>
            <person name="Choi I.-G."/>
        </authorList>
    </citation>
    <scope>NUCLEOTIDE SEQUENCE [LARGE SCALE GENOMIC DNA]</scope>
    <source>
        <strain evidence="3 4">9006-11</strain>
    </source>
</reference>
<dbReference type="InterPro" id="IPR036265">
    <property type="entry name" value="HIT-like_sf"/>
</dbReference>
<proteinExistence type="predicted"/>
<evidence type="ECO:0000313" key="3">
    <source>
        <dbReference type="EMBL" id="OBZ72014.1"/>
    </source>
</evidence>
<accession>A0A1C7MAH7</accession>
<evidence type="ECO:0000256" key="2">
    <source>
        <dbReference type="ARBA" id="ARBA00022801"/>
    </source>
</evidence>
<dbReference type="GO" id="GO:0016787">
    <property type="term" value="F:hydrolase activity"/>
    <property type="evidence" value="ECO:0007669"/>
    <property type="project" value="UniProtKB-KW"/>
</dbReference>
<dbReference type="InterPro" id="IPR001310">
    <property type="entry name" value="Histidine_triad_HIT"/>
</dbReference>
<dbReference type="OMA" id="SINFLPC"/>
<dbReference type="Proteomes" id="UP000092993">
    <property type="component" value="Unassembled WGS sequence"/>
</dbReference>
<dbReference type="Pfam" id="PF11969">
    <property type="entry name" value="DcpS_C"/>
    <property type="match status" value="1"/>
</dbReference>
<evidence type="ECO:0000256" key="1">
    <source>
        <dbReference type="ARBA" id="ARBA00022741"/>
    </source>
</evidence>
<keyword evidence="1" id="KW-0547">Nucleotide-binding</keyword>
<dbReference type="Gene3D" id="3.30.428.10">
    <property type="entry name" value="HIT-like"/>
    <property type="match status" value="1"/>
</dbReference>
<dbReference type="EMBL" id="LUGG01000009">
    <property type="protein sequence ID" value="OBZ72014.1"/>
    <property type="molecule type" value="Genomic_DNA"/>
</dbReference>
<sequence length="206" mass="23479">MQSISYSTWNHIFSIFATACTFSFGRFSSNDAQVDEENPQLAPETSTQVDHCIFCNASGENGFDIVWEDDTYIAFRDRNPSSLHHLQVIPKRHIVKRMEEIGQDILNGLGVPPSKRRYPSWRDRFGFHIPPFNSVHHLHLHVQALPYRSFLRRVKYPVICSCRGYVKGLSWFAEADQTISILEKDGCFILAAPADVVIQSIPVPEA</sequence>
<organism evidence="3 4">
    <name type="scientific">Grifola frondosa</name>
    <name type="common">Maitake</name>
    <name type="synonym">Polyporus frondosus</name>
    <dbReference type="NCBI Taxonomy" id="5627"/>
    <lineage>
        <taxon>Eukaryota</taxon>
        <taxon>Fungi</taxon>
        <taxon>Dikarya</taxon>
        <taxon>Basidiomycota</taxon>
        <taxon>Agaricomycotina</taxon>
        <taxon>Agaricomycetes</taxon>
        <taxon>Polyporales</taxon>
        <taxon>Grifolaceae</taxon>
        <taxon>Grifola</taxon>
    </lineage>
</organism>
<dbReference type="GO" id="GO:0000166">
    <property type="term" value="F:nucleotide binding"/>
    <property type="evidence" value="ECO:0007669"/>
    <property type="project" value="UniProtKB-KW"/>
</dbReference>
<gene>
    <name evidence="3" type="primary">hint3</name>
    <name evidence="3" type="ORF">A0H81_07997</name>
</gene>
<name>A0A1C7MAH7_GRIFR</name>
<comment type="caution">
    <text evidence="3">The sequence shown here is derived from an EMBL/GenBank/DDBJ whole genome shotgun (WGS) entry which is preliminary data.</text>
</comment>
<dbReference type="PRINTS" id="PR00332">
    <property type="entry name" value="HISTRIAD"/>
</dbReference>
<dbReference type="PANTHER" id="PTHR12486:SF5">
    <property type="entry name" value="ADENOSINE 5'-MONOPHOSPHORAMIDASE HINT3"/>
    <property type="match status" value="1"/>
</dbReference>